<evidence type="ECO:0000256" key="1">
    <source>
        <dbReference type="SAM" id="Phobius"/>
    </source>
</evidence>
<feature type="transmembrane region" description="Helical" evidence="1">
    <location>
        <begin position="42"/>
        <end position="63"/>
    </location>
</feature>
<proteinExistence type="predicted"/>
<comment type="caution">
    <text evidence="2">The sequence shown here is derived from an EMBL/GenBank/DDBJ whole genome shotgun (WGS) entry which is preliminary data.</text>
</comment>
<protein>
    <submittedName>
        <fullName evidence="2">Uncharacterized protein</fullName>
    </submittedName>
</protein>
<dbReference type="EMBL" id="BMGS01000016">
    <property type="protein sequence ID" value="GGG60718.1"/>
    <property type="molecule type" value="Genomic_DNA"/>
</dbReference>
<dbReference type="RefSeq" id="WP_188559723.1">
    <property type="nucleotide sequence ID" value="NZ_BMGS01000016.1"/>
</dbReference>
<reference evidence="3" key="1">
    <citation type="journal article" date="2019" name="Int. J. Syst. Evol. Microbiol.">
        <title>The Global Catalogue of Microorganisms (GCM) 10K type strain sequencing project: providing services to taxonomists for standard genome sequencing and annotation.</title>
        <authorList>
            <consortium name="The Broad Institute Genomics Platform"/>
            <consortium name="The Broad Institute Genome Sequencing Center for Infectious Disease"/>
            <person name="Wu L."/>
            <person name="Ma J."/>
        </authorList>
    </citation>
    <scope>NUCLEOTIDE SEQUENCE [LARGE SCALE GENOMIC DNA]</scope>
    <source>
        <strain evidence="3">CGMCC 1.12990</strain>
    </source>
</reference>
<feature type="transmembrane region" description="Helical" evidence="1">
    <location>
        <begin position="16"/>
        <end position="36"/>
    </location>
</feature>
<evidence type="ECO:0000313" key="3">
    <source>
        <dbReference type="Proteomes" id="UP000601361"/>
    </source>
</evidence>
<evidence type="ECO:0000313" key="2">
    <source>
        <dbReference type="EMBL" id="GGG60718.1"/>
    </source>
</evidence>
<keyword evidence="1" id="KW-0472">Membrane</keyword>
<keyword evidence="1" id="KW-0812">Transmembrane</keyword>
<organism evidence="2 3">
    <name type="scientific">Hymenobacter glacieicola</name>
    <dbReference type="NCBI Taxonomy" id="1562124"/>
    <lineage>
        <taxon>Bacteria</taxon>
        <taxon>Pseudomonadati</taxon>
        <taxon>Bacteroidota</taxon>
        <taxon>Cytophagia</taxon>
        <taxon>Cytophagales</taxon>
        <taxon>Hymenobacteraceae</taxon>
        <taxon>Hymenobacter</taxon>
    </lineage>
</organism>
<gene>
    <name evidence="2" type="ORF">GCM10011378_40930</name>
</gene>
<dbReference type="Proteomes" id="UP000601361">
    <property type="component" value="Unassembled WGS sequence"/>
</dbReference>
<accession>A0ABQ1X9P1</accession>
<keyword evidence="3" id="KW-1185">Reference proteome</keyword>
<keyword evidence="1" id="KW-1133">Transmembrane helix</keyword>
<name>A0ABQ1X9P1_9BACT</name>
<sequence length="74" mass="7894">MKQTLAFQLYGTRRDAAVFFVTLALFVAGLLGLIFTPDADSLGLGATIVGGAMFGLNFGATLLSKENRRLRGEL</sequence>